<evidence type="ECO:0000313" key="1">
    <source>
        <dbReference type="EMBL" id="EKE26858.1"/>
    </source>
</evidence>
<sequence>MKIKGNIFPEIKKEIRGFLMDESWKITKQDSLKLAFLAVVLSVWLWNETNALNTRCVHSSSCSCGWSC</sequence>
<gene>
    <name evidence="1" type="ORF">ACD_4C00136G0018</name>
</gene>
<organism evidence="1">
    <name type="scientific">uncultured bacterium</name>
    <name type="common">gcode 4</name>
    <dbReference type="NCBI Taxonomy" id="1234023"/>
    <lineage>
        <taxon>Bacteria</taxon>
        <taxon>environmental samples</taxon>
    </lineage>
</organism>
<dbReference type="EMBL" id="AMFJ01000652">
    <property type="protein sequence ID" value="EKE26858.1"/>
    <property type="molecule type" value="Genomic_DNA"/>
</dbReference>
<reference evidence="1" key="1">
    <citation type="journal article" date="2012" name="Science">
        <title>Fermentation, hydrogen, and sulfur metabolism in multiple uncultivated bacterial phyla.</title>
        <authorList>
            <person name="Wrighton K.C."/>
            <person name="Thomas B.C."/>
            <person name="Sharon I."/>
            <person name="Miller C.S."/>
            <person name="Castelle C.J."/>
            <person name="VerBerkmoes N.C."/>
            <person name="Wilkins M.J."/>
            <person name="Hettich R.L."/>
            <person name="Lipton M.S."/>
            <person name="Williams K.H."/>
            <person name="Long P.E."/>
            <person name="Banfield J.F."/>
        </authorList>
    </citation>
    <scope>NUCLEOTIDE SEQUENCE [LARGE SCALE GENOMIC DNA]</scope>
</reference>
<name>K2FV71_9BACT</name>
<protein>
    <submittedName>
        <fullName evidence="1">Uncharacterized protein</fullName>
    </submittedName>
</protein>
<accession>K2FV71</accession>
<comment type="caution">
    <text evidence="1">The sequence shown here is derived from an EMBL/GenBank/DDBJ whole genome shotgun (WGS) entry which is preliminary data.</text>
</comment>
<proteinExistence type="predicted"/>
<dbReference type="AlphaFoldDB" id="K2FV71"/>